<comment type="caution">
    <text evidence="1">The sequence shown here is derived from an EMBL/GenBank/DDBJ whole genome shotgun (WGS) entry which is preliminary data.</text>
</comment>
<organism evidence="1 2">
    <name type="scientific">Racocetra fulgida</name>
    <dbReference type="NCBI Taxonomy" id="60492"/>
    <lineage>
        <taxon>Eukaryota</taxon>
        <taxon>Fungi</taxon>
        <taxon>Fungi incertae sedis</taxon>
        <taxon>Mucoromycota</taxon>
        <taxon>Glomeromycotina</taxon>
        <taxon>Glomeromycetes</taxon>
        <taxon>Diversisporales</taxon>
        <taxon>Gigasporaceae</taxon>
        <taxon>Racocetra</taxon>
    </lineage>
</organism>
<dbReference type="AlphaFoldDB" id="A0A9N9EWS0"/>
<proteinExistence type="predicted"/>
<reference evidence="1" key="1">
    <citation type="submission" date="2021-06" db="EMBL/GenBank/DDBJ databases">
        <authorList>
            <person name="Kallberg Y."/>
            <person name="Tangrot J."/>
            <person name="Rosling A."/>
        </authorList>
    </citation>
    <scope>NUCLEOTIDE SEQUENCE</scope>
    <source>
        <strain evidence="1">IN212</strain>
    </source>
</reference>
<evidence type="ECO:0000313" key="2">
    <source>
        <dbReference type="Proteomes" id="UP000789396"/>
    </source>
</evidence>
<dbReference type="InterPro" id="IPR051491">
    <property type="entry name" value="Recombinase/Transposase-rel"/>
</dbReference>
<dbReference type="PANTHER" id="PTHR36172">
    <property type="match status" value="1"/>
</dbReference>
<protein>
    <submittedName>
        <fullName evidence="1">18931_t:CDS:1</fullName>
    </submittedName>
</protein>
<name>A0A9N9EWS0_9GLOM</name>
<sequence>KCVNSELFQNENKWILETPYDVRKKDESESIVIHSKHWKKAGVFYPRIFGTEPIRGAEPLPNKLNHDCRLQKTRLGEFFLCIPMPLEIRGENQAPQWTRIEEGILSLDPGVRTFSTGYSPSGLVVEWGKNDIGRIYHLCHALDKLQSKWSKKEVRYKKSYKLKKEARRIRKKIRTLFDEVYKKFTKWIVEQYHIVLLPEFGTQRMVRRANRRIRNIKHFDLVHLQQQLFESCKLNCLADNLRYTLSIFLP</sequence>
<dbReference type="OrthoDB" id="2444748at2759"/>
<dbReference type="PANTHER" id="PTHR36172:SF1">
    <property type="entry name" value="RESOLVASE-RELATED"/>
    <property type="match status" value="1"/>
</dbReference>
<dbReference type="Proteomes" id="UP000789396">
    <property type="component" value="Unassembled WGS sequence"/>
</dbReference>
<accession>A0A9N9EWS0</accession>
<dbReference type="EMBL" id="CAJVPZ010019486">
    <property type="protein sequence ID" value="CAG8694434.1"/>
    <property type="molecule type" value="Genomic_DNA"/>
</dbReference>
<keyword evidence="2" id="KW-1185">Reference proteome</keyword>
<feature type="non-terminal residue" evidence="1">
    <location>
        <position position="250"/>
    </location>
</feature>
<gene>
    <name evidence="1" type="ORF">RFULGI_LOCUS10147</name>
</gene>
<evidence type="ECO:0000313" key="1">
    <source>
        <dbReference type="EMBL" id="CAG8694434.1"/>
    </source>
</evidence>